<feature type="compositionally biased region" description="Basic and acidic residues" evidence="1">
    <location>
        <begin position="68"/>
        <end position="85"/>
    </location>
</feature>
<sequence>MDIIIGIIIMIIGTLVFTKKGNTSSTPSDQQQIDHEPLTWEEMEAKYGIHIEREDESLGEATEITPARIDEVPASYHEEPIEEKNNTSFSTVDVHRMEREVVTSTQSDTYTSVRPSYKISVTPTTKLQVTKPVTTVYHVQSRSKQHTAVHSNDSPYGISLKTAKRGIVWSTVLERPKGLLYFQRMKYKHHM</sequence>
<protein>
    <submittedName>
        <fullName evidence="2">Uncharacterized protein</fullName>
    </submittedName>
</protein>
<evidence type="ECO:0000313" key="3">
    <source>
        <dbReference type="Proteomes" id="UP000029628"/>
    </source>
</evidence>
<dbReference type="EMBL" id="JRNT01000036">
    <property type="protein sequence ID" value="KGF46549.1"/>
    <property type="molecule type" value="Genomic_DNA"/>
</dbReference>
<evidence type="ECO:0000313" key="2">
    <source>
        <dbReference type="EMBL" id="KGF46549.1"/>
    </source>
</evidence>
<comment type="caution">
    <text evidence="2">The sequence shown here is derived from an EMBL/GenBank/DDBJ whole genome shotgun (WGS) entry which is preliminary data.</text>
</comment>
<keyword evidence="3" id="KW-1185">Reference proteome</keyword>
<dbReference type="RefSeq" id="WP_038153096.1">
    <property type="nucleotide sequence ID" value="NZ_JRNT01000036.1"/>
</dbReference>
<reference evidence="2 3" key="1">
    <citation type="submission" date="2014-07" db="EMBL/GenBank/DDBJ databases">
        <authorList>
            <person name="McCorrison J."/>
            <person name="Sanka R."/>
            <person name="Torralba M."/>
            <person name="Gillis M."/>
            <person name="Haft D.H."/>
            <person name="Methe B."/>
            <person name="Sutton G."/>
            <person name="Nelson K.E."/>
        </authorList>
    </citation>
    <scope>NUCLEOTIDE SEQUENCE [LARGE SCALE GENOMIC DNA]</scope>
    <source>
        <strain evidence="2 3">DNF00314</strain>
    </source>
</reference>
<accession>A0A096CMJ8</accession>
<feature type="region of interest" description="Disordered" evidence="1">
    <location>
        <begin position="55"/>
        <end position="85"/>
    </location>
</feature>
<proteinExistence type="predicted"/>
<evidence type="ECO:0000256" key="1">
    <source>
        <dbReference type="SAM" id="MobiDB-lite"/>
    </source>
</evidence>
<gene>
    <name evidence="2" type="ORF">HMPREF0872_07890</name>
</gene>
<dbReference type="Proteomes" id="UP000029628">
    <property type="component" value="Unassembled WGS sequence"/>
</dbReference>
<name>A0A096CMJ8_9FIRM</name>
<organism evidence="2 3">
    <name type="scientific">Veillonella montpellierensis DNF00314</name>
    <dbReference type="NCBI Taxonomy" id="1401067"/>
    <lineage>
        <taxon>Bacteria</taxon>
        <taxon>Bacillati</taxon>
        <taxon>Bacillota</taxon>
        <taxon>Negativicutes</taxon>
        <taxon>Veillonellales</taxon>
        <taxon>Veillonellaceae</taxon>
        <taxon>Veillonella</taxon>
    </lineage>
</organism>
<dbReference type="AlphaFoldDB" id="A0A096CMJ8"/>